<proteinExistence type="predicted"/>
<comment type="caution">
    <text evidence="2">The sequence shown here is derived from an EMBL/GenBank/DDBJ whole genome shotgun (WGS) entry which is preliminary data.</text>
</comment>
<organism evidence="2 3">
    <name type="scientific">Liparis tanakae</name>
    <name type="common">Tanaka's snailfish</name>
    <dbReference type="NCBI Taxonomy" id="230148"/>
    <lineage>
        <taxon>Eukaryota</taxon>
        <taxon>Metazoa</taxon>
        <taxon>Chordata</taxon>
        <taxon>Craniata</taxon>
        <taxon>Vertebrata</taxon>
        <taxon>Euteleostomi</taxon>
        <taxon>Actinopterygii</taxon>
        <taxon>Neopterygii</taxon>
        <taxon>Teleostei</taxon>
        <taxon>Neoteleostei</taxon>
        <taxon>Acanthomorphata</taxon>
        <taxon>Eupercaria</taxon>
        <taxon>Perciformes</taxon>
        <taxon>Cottioidei</taxon>
        <taxon>Cottales</taxon>
        <taxon>Liparidae</taxon>
        <taxon>Liparis</taxon>
    </lineage>
</organism>
<reference evidence="2 3" key="1">
    <citation type="submission" date="2019-03" db="EMBL/GenBank/DDBJ databases">
        <title>First draft genome of Liparis tanakae, snailfish: a comprehensive survey of snailfish specific genes.</title>
        <authorList>
            <person name="Kim W."/>
            <person name="Song I."/>
            <person name="Jeong J.-H."/>
            <person name="Kim D."/>
            <person name="Kim S."/>
            <person name="Ryu S."/>
            <person name="Song J.Y."/>
            <person name="Lee S.K."/>
        </authorList>
    </citation>
    <scope>NUCLEOTIDE SEQUENCE [LARGE SCALE GENOMIC DNA]</scope>
    <source>
        <tissue evidence="2">Muscle</tissue>
    </source>
</reference>
<evidence type="ECO:0000256" key="1">
    <source>
        <dbReference type="SAM" id="MobiDB-lite"/>
    </source>
</evidence>
<protein>
    <submittedName>
        <fullName evidence="2">Uncharacterized protein</fullName>
    </submittedName>
</protein>
<gene>
    <name evidence="2" type="ORF">EYF80_056830</name>
</gene>
<dbReference type="EMBL" id="SRLO01002391">
    <property type="protein sequence ID" value="TNN33010.1"/>
    <property type="molecule type" value="Genomic_DNA"/>
</dbReference>
<evidence type="ECO:0000313" key="3">
    <source>
        <dbReference type="Proteomes" id="UP000314294"/>
    </source>
</evidence>
<keyword evidence="3" id="KW-1185">Reference proteome</keyword>
<accession>A0A4Z2EWK4</accession>
<evidence type="ECO:0000313" key="2">
    <source>
        <dbReference type="EMBL" id="TNN33010.1"/>
    </source>
</evidence>
<dbReference type="AlphaFoldDB" id="A0A4Z2EWK4"/>
<feature type="region of interest" description="Disordered" evidence="1">
    <location>
        <begin position="99"/>
        <end position="132"/>
    </location>
</feature>
<dbReference type="Proteomes" id="UP000314294">
    <property type="component" value="Unassembled WGS sequence"/>
</dbReference>
<sequence length="333" mass="35458">MLLIAPLYAPKGAPAARAHGSGRWSLRSFIRGDSGLGDRPSPLVLKKKDSLSLIWTALTWRQEVTLLLDVDERDTSSLPLRQGGSSSPEVVKSVDFGSGSDSRLRLVSPFPSAPSDHGSRGGSSVPPGKGHALPGSFLALRGKLRSSGCGSSGRAAARARRRKSRYEESSAVKKFSVCVEVLPTDARGGRGEPRGPQAPERSFVFATPEERASITRTARDTVFSSAMFALNHFPSFRSWRALPNRSSSSSPRGAKPRGLGGGASSLDVCGGDALKVFWILTVCVLAGALRLVTGRRAAAPRLPGPRGVVLREDARLRRRPALRSFDGDADAPR</sequence>
<name>A0A4Z2EWK4_9TELE</name>
<feature type="region of interest" description="Disordered" evidence="1">
    <location>
        <begin position="241"/>
        <end position="262"/>
    </location>
</feature>